<proteinExistence type="predicted"/>
<evidence type="ECO:0000256" key="3">
    <source>
        <dbReference type="ARBA" id="ARBA00023125"/>
    </source>
</evidence>
<sequence length="292" mass="32142">MALPIPKKNLNWIKDLLKGQESAHRLNALIKGSVEARNLMGEILNGFSTAITALQNDEALKETGLTESADLRSEISNKKRKSFDGSDQKSGSRRSIRKASTRVIKANTVEDGQAWRKYGQKEILKSKNPRSYFRCTHKLDQGCQAQKQSQKSEEDPTVFIITYIGNHTCNNASPLPQIIENFSHDNSSCLISFESNTATSNNNNNFGQDNIVTPSVQPLKKDGEDEVLSNLTVADLTAGSNSDPITQISEHAEDRGDVTSGLTCSIDDLHMHLMGPEFELSDLASFCDLILG</sequence>
<evidence type="ECO:0000256" key="2">
    <source>
        <dbReference type="ARBA" id="ARBA00023015"/>
    </source>
</evidence>
<dbReference type="InterPro" id="IPR036576">
    <property type="entry name" value="WRKY_dom_sf"/>
</dbReference>
<feature type="region of interest" description="Disordered" evidence="6">
    <location>
        <begin position="71"/>
        <end position="100"/>
    </location>
</feature>
<comment type="subcellular location">
    <subcellularLocation>
        <location evidence="1">Nucleus</location>
    </subcellularLocation>
</comment>
<dbReference type="Gene3D" id="2.20.25.80">
    <property type="entry name" value="WRKY domain"/>
    <property type="match status" value="1"/>
</dbReference>
<evidence type="ECO:0000256" key="5">
    <source>
        <dbReference type="ARBA" id="ARBA00023242"/>
    </source>
</evidence>
<feature type="compositionally biased region" description="Basic residues" evidence="6">
    <location>
        <begin position="91"/>
        <end position="100"/>
    </location>
</feature>
<protein>
    <submittedName>
        <fullName evidence="8">Putative WRKY transcription factor 70</fullName>
    </submittedName>
</protein>
<dbReference type="PROSITE" id="PS50811">
    <property type="entry name" value="WRKY"/>
    <property type="match status" value="1"/>
</dbReference>
<keyword evidence="5" id="KW-0539">Nucleus</keyword>
<reference evidence="8" key="1">
    <citation type="submission" date="2020-01" db="EMBL/GenBank/DDBJ databases">
        <title>Genome sequence of Kobresia littledalei, the first chromosome-level genome in the family Cyperaceae.</title>
        <authorList>
            <person name="Qu G."/>
        </authorList>
    </citation>
    <scope>NUCLEOTIDE SEQUENCE</scope>
    <source>
        <strain evidence="8">C.B.Clarke</strain>
        <tissue evidence="8">Leaf</tissue>
    </source>
</reference>
<dbReference type="GO" id="GO:0043565">
    <property type="term" value="F:sequence-specific DNA binding"/>
    <property type="evidence" value="ECO:0007669"/>
    <property type="project" value="InterPro"/>
</dbReference>
<feature type="compositionally biased region" description="Basic and acidic residues" evidence="6">
    <location>
        <begin position="71"/>
        <end position="87"/>
    </location>
</feature>
<dbReference type="EMBL" id="SWLB01000013">
    <property type="protein sequence ID" value="KAF3330413.1"/>
    <property type="molecule type" value="Genomic_DNA"/>
</dbReference>
<dbReference type="Proteomes" id="UP000623129">
    <property type="component" value="Unassembled WGS sequence"/>
</dbReference>
<evidence type="ECO:0000313" key="8">
    <source>
        <dbReference type="EMBL" id="KAF3330413.1"/>
    </source>
</evidence>
<dbReference type="GO" id="GO:0003700">
    <property type="term" value="F:DNA-binding transcription factor activity"/>
    <property type="evidence" value="ECO:0007669"/>
    <property type="project" value="InterPro"/>
</dbReference>
<evidence type="ECO:0000256" key="6">
    <source>
        <dbReference type="SAM" id="MobiDB-lite"/>
    </source>
</evidence>
<dbReference type="SUPFAM" id="SSF118290">
    <property type="entry name" value="WRKY DNA-binding domain"/>
    <property type="match status" value="1"/>
</dbReference>
<name>A0A833R6F3_9POAL</name>
<keyword evidence="9" id="KW-1185">Reference proteome</keyword>
<keyword evidence="4" id="KW-0804">Transcription</keyword>
<gene>
    <name evidence="8" type="ORF">FCM35_KLT03767</name>
</gene>
<evidence type="ECO:0000259" key="7">
    <source>
        <dbReference type="PROSITE" id="PS50811"/>
    </source>
</evidence>
<dbReference type="InterPro" id="IPR003657">
    <property type="entry name" value="WRKY_dom"/>
</dbReference>
<dbReference type="Pfam" id="PF03106">
    <property type="entry name" value="WRKY"/>
    <property type="match status" value="1"/>
</dbReference>
<evidence type="ECO:0000256" key="1">
    <source>
        <dbReference type="ARBA" id="ARBA00004123"/>
    </source>
</evidence>
<dbReference type="GO" id="GO:0005634">
    <property type="term" value="C:nucleus"/>
    <property type="evidence" value="ECO:0007669"/>
    <property type="project" value="UniProtKB-SubCell"/>
</dbReference>
<dbReference type="InterPro" id="IPR044810">
    <property type="entry name" value="WRKY_plant"/>
</dbReference>
<evidence type="ECO:0000313" key="9">
    <source>
        <dbReference type="Proteomes" id="UP000623129"/>
    </source>
</evidence>
<comment type="caution">
    <text evidence="8">The sequence shown here is derived from an EMBL/GenBank/DDBJ whole genome shotgun (WGS) entry which is preliminary data.</text>
</comment>
<dbReference type="OrthoDB" id="2021064at2759"/>
<dbReference type="AlphaFoldDB" id="A0A833R6F3"/>
<dbReference type="PANTHER" id="PTHR31282">
    <property type="entry name" value="WRKY TRANSCRIPTION FACTOR 21-RELATED"/>
    <property type="match status" value="1"/>
</dbReference>
<feature type="domain" description="WRKY" evidence="7">
    <location>
        <begin position="104"/>
        <end position="172"/>
    </location>
</feature>
<keyword evidence="2" id="KW-0805">Transcription regulation</keyword>
<organism evidence="8 9">
    <name type="scientific">Carex littledalei</name>
    <dbReference type="NCBI Taxonomy" id="544730"/>
    <lineage>
        <taxon>Eukaryota</taxon>
        <taxon>Viridiplantae</taxon>
        <taxon>Streptophyta</taxon>
        <taxon>Embryophyta</taxon>
        <taxon>Tracheophyta</taxon>
        <taxon>Spermatophyta</taxon>
        <taxon>Magnoliopsida</taxon>
        <taxon>Liliopsida</taxon>
        <taxon>Poales</taxon>
        <taxon>Cyperaceae</taxon>
        <taxon>Cyperoideae</taxon>
        <taxon>Cariceae</taxon>
        <taxon>Carex</taxon>
        <taxon>Carex subgen. Euthyceras</taxon>
    </lineage>
</organism>
<evidence type="ECO:0000256" key="4">
    <source>
        <dbReference type="ARBA" id="ARBA00023163"/>
    </source>
</evidence>
<keyword evidence="3" id="KW-0238">DNA-binding</keyword>
<accession>A0A833R6F3</accession>
<dbReference type="SMART" id="SM00774">
    <property type="entry name" value="WRKY"/>
    <property type="match status" value="1"/>
</dbReference>